<accession>A0A6C0H3E7</accession>
<evidence type="ECO:0000256" key="1">
    <source>
        <dbReference type="SAM" id="Coils"/>
    </source>
</evidence>
<dbReference type="EMBL" id="MN739862">
    <property type="protein sequence ID" value="QHT75058.1"/>
    <property type="molecule type" value="Genomic_DNA"/>
</dbReference>
<reference evidence="2" key="1">
    <citation type="journal article" date="2020" name="Nature">
        <title>Giant virus diversity and host interactions through global metagenomics.</title>
        <authorList>
            <person name="Schulz F."/>
            <person name="Roux S."/>
            <person name="Paez-Espino D."/>
            <person name="Jungbluth S."/>
            <person name="Walsh D.A."/>
            <person name="Denef V.J."/>
            <person name="McMahon K.D."/>
            <person name="Konstantinidis K.T."/>
            <person name="Eloe-Fadrosh E.A."/>
            <person name="Kyrpides N.C."/>
            <person name="Woyke T."/>
        </authorList>
    </citation>
    <scope>NUCLEOTIDE SEQUENCE</scope>
    <source>
        <strain evidence="2">GVMAG-M-3300023179-62</strain>
    </source>
</reference>
<sequence>MSIKAYVEELQNIHNEIKRNNLKNSQHRQRIKELEANITDYLNEKGQQGLKYQGKAIFLEQKELRPSKKKKDKEEALIGFFEQLGIANPKEAYCKFQDVQRDAPIEKTSVKFKKLPKT</sequence>
<name>A0A6C0H3E7_9ZZZZ</name>
<protein>
    <submittedName>
        <fullName evidence="2">Uncharacterized protein</fullName>
    </submittedName>
</protein>
<evidence type="ECO:0000313" key="2">
    <source>
        <dbReference type="EMBL" id="QHT75058.1"/>
    </source>
</evidence>
<keyword evidence="1" id="KW-0175">Coiled coil</keyword>
<feature type="coiled-coil region" evidence="1">
    <location>
        <begin position="3"/>
        <end position="44"/>
    </location>
</feature>
<dbReference type="AlphaFoldDB" id="A0A6C0H3E7"/>
<organism evidence="2">
    <name type="scientific">viral metagenome</name>
    <dbReference type="NCBI Taxonomy" id="1070528"/>
    <lineage>
        <taxon>unclassified sequences</taxon>
        <taxon>metagenomes</taxon>
        <taxon>organismal metagenomes</taxon>
    </lineage>
</organism>
<proteinExistence type="predicted"/>